<evidence type="ECO:0000313" key="3">
    <source>
        <dbReference type="Proteomes" id="UP000589036"/>
    </source>
</evidence>
<organism evidence="2 3">
    <name type="scientific">Spinactinospora alkalitolerans</name>
    <dbReference type="NCBI Taxonomy" id="687207"/>
    <lineage>
        <taxon>Bacteria</taxon>
        <taxon>Bacillati</taxon>
        <taxon>Actinomycetota</taxon>
        <taxon>Actinomycetes</taxon>
        <taxon>Streptosporangiales</taxon>
        <taxon>Nocardiopsidaceae</taxon>
        <taxon>Spinactinospora</taxon>
    </lineage>
</organism>
<protein>
    <submittedName>
        <fullName evidence="2">ABC-type transport system involved in multi-copper enzyme maturation permease subunit</fullName>
    </submittedName>
</protein>
<feature type="transmembrane region" description="Helical" evidence="1">
    <location>
        <begin position="148"/>
        <end position="169"/>
    </location>
</feature>
<gene>
    <name evidence="2" type="ORF">HDA32_002377</name>
</gene>
<accession>A0A852TVD5</accession>
<feature type="transmembrane region" description="Helical" evidence="1">
    <location>
        <begin position="203"/>
        <end position="224"/>
    </location>
</feature>
<evidence type="ECO:0000313" key="2">
    <source>
        <dbReference type="EMBL" id="NYE47257.1"/>
    </source>
</evidence>
<dbReference type="GO" id="GO:0005886">
    <property type="term" value="C:plasma membrane"/>
    <property type="evidence" value="ECO:0007669"/>
    <property type="project" value="UniProtKB-SubCell"/>
</dbReference>
<dbReference type="AlphaFoldDB" id="A0A852TVD5"/>
<dbReference type="EMBL" id="JACCCC010000001">
    <property type="protein sequence ID" value="NYE47257.1"/>
    <property type="molecule type" value="Genomic_DNA"/>
</dbReference>
<dbReference type="PANTHER" id="PTHR37305">
    <property type="entry name" value="INTEGRAL MEMBRANE PROTEIN-RELATED"/>
    <property type="match status" value="1"/>
</dbReference>
<keyword evidence="3" id="KW-1185">Reference proteome</keyword>
<dbReference type="GO" id="GO:0140359">
    <property type="term" value="F:ABC-type transporter activity"/>
    <property type="evidence" value="ECO:0007669"/>
    <property type="project" value="InterPro"/>
</dbReference>
<proteinExistence type="predicted"/>
<dbReference type="PANTHER" id="PTHR37305:SF1">
    <property type="entry name" value="MEMBRANE PROTEIN"/>
    <property type="match status" value="1"/>
</dbReference>
<keyword evidence="1" id="KW-0472">Membrane</keyword>
<feature type="transmembrane region" description="Helical" evidence="1">
    <location>
        <begin position="120"/>
        <end position="141"/>
    </location>
</feature>
<feature type="transmembrane region" description="Helical" evidence="1">
    <location>
        <begin position="75"/>
        <end position="100"/>
    </location>
</feature>
<sequence>MVLTALICLALGAAPEGELPQGAPSPDFALGAALLGPGVSQIVLAVLGASSVGSEYSTGMVRLTLAATPRRLRPAAAKALVVGAVTLVAGAVTVFAAFFAGQAVLAGQDLPHVGIDDPDVLATLLGACAAMPFYPLLAMALAVLTRNVAGAVSTVLALMFAPSVIGVFLPEWAQEHVLRLLPHSAVNNLLDPSITGPTDLDPWQAAALAAAWLLVFFGAAAPALTRRDV</sequence>
<evidence type="ECO:0000256" key="1">
    <source>
        <dbReference type="SAM" id="Phobius"/>
    </source>
</evidence>
<feature type="transmembrane region" description="Helical" evidence="1">
    <location>
        <begin position="29"/>
        <end position="54"/>
    </location>
</feature>
<name>A0A852TVD5_9ACTN</name>
<dbReference type="Proteomes" id="UP000589036">
    <property type="component" value="Unassembled WGS sequence"/>
</dbReference>
<dbReference type="RefSeq" id="WP_179643241.1">
    <property type="nucleotide sequence ID" value="NZ_BAAAYY010000026.1"/>
</dbReference>
<keyword evidence="1" id="KW-0812">Transmembrane</keyword>
<keyword evidence="1" id="KW-1133">Transmembrane helix</keyword>
<reference evidence="2 3" key="1">
    <citation type="submission" date="2020-07" db="EMBL/GenBank/DDBJ databases">
        <title>Sequencing the genomes of 1000 actinobacteria strains.</title>
        <authorList>
            <person name="Klenk H.-P."/>
        </authorList>
    </citation>
    <scope>NUCLEOTIDE SEQUENCE [LARGE SCALE GENOMIC DNA]</scope>
    <source>
        <strain evidence="2 3">CXB654</strain>
    </source>
</reference>
<comment type="caution">
    <text evidence="2">The sequence shown here is derived from an EMBL/GenBank/DDBJ whole genome shotgun (WGS) entry which is preliminary data.</text>
</comment>